<sequence>MVERVKHGDDVDGCACLECRGVRSIATRRGIGDVLLWSVGFLRDRPSIPLVFLALGVVQFAGYVGPLGLELATSGLVFFAAPLARGYAVTIVSGELTGHRYTPRRAAGHALRRTPAVIATMVFVGVATMGLVFVGTILGIVVVLSDSALLTGAGIVALLVLFVLLIVVLVKFILAAEAVVVGGYGPIAALRVSWGLVSFRRRTTIVLVSMVVAIATAFAMTEISATLEPYPIVGAEMTATVVFGGSTALTYLSSAVSAAVFCHLYVQGVLE</sequence>
<gene>
    <name evidence="3" type="ORF">FYC77_15530</name>
</gene>
<feature type="transmembrane region" description="Helical" evidence="1">
    <location>
        <begin position="117"/>
        <end position="143"/>
    </location>
</feature>
<feature type="transmembrane region" description="Helical" evidence="1">
    <location>
        <begin position="203"/>
        <end position="221"/>
    </location>
</feature>
<evidence type="ECO:0000313" key="4">
    <source>
        <dbReference type="Proteomes" id="UP000324104"/>
    </source>
</evidence>
<evidence type="ECO:0000313" key="3">
    <source>
        <dbReference type="EMBL" id="TYT61102.1"/>
    </source>
</evidence>
<dbReference type="EMBL" id="VTAW01000023">
    <property type="protein sequence ID" value="TYT61102.1"/>
    <property type="molecule type" value="Genomic_DNA"/>
</dbReference>
<dbReference type="Pfam" id="PF25231">
    <property type="entry name" value="DUF7847"/>
    <property type="match status" value="1"/>
</dbReference>
<evidence type="ECO:0000256" key="1">
    <source>
        <dbReference type="SAM" id="Phobius"/>
    </source>
</evidence>
<feature type="transmembrane region" description="Helical" evidence="1">
    <location>
        <begin position="75"/>
        <end position="96"/>
    </location>
</feature>
<comment type="caution">
    <text evidence="3">The sequence shown here is derived from an EMBL/GenBank/DDBJ whole genome shotgun (WGS) entry which is preliminary data.</text>
</comment>
<feature type="transmembrane region" description="Helical" evidence="1">
    <location>
        <begin position="155"/>
        <end position="182"/>
    </location>
</feature>
<keyword evidence="1" id="KW-1133">Transmembrane helix</keyword>
<feature type="domain" description="DUF7847" evidence="2">
    <location>
        <begin position="38"/>
        <end position="267"/>
    </location>
</feature>
<dbReference type="AlphaFoldDB" id="A0A5D5AN07"/>
<keyword evidence="1" id="KW-0472">Membrane</keyword>
<keyword evidence="4" id="KW-1185">Reference proteome</keyword>
<name>A0A5D5AN07_9EURY</name>
<feature type="transmembrane region" description="Helical" evidence="1">
    <location>
        <begin position="241"/>
        <end position="266"/>
    </location>
</feature>
<dbReference type="InterPro" id="IPR057169">
    <property type="entry name" value="DUF7847"/>
</dbReference>
<feature type="transmembrane region" description="Helical" evidence="1">
    <location>
        <begin position="50"/>
        <end position="69"/>
    </location>
</feature>
<accession>A0A5D5AN07</accession>
<protein>
    <recommendedName>
        <fullName evidence="2">DUF7847 domain-containing protein</fullName>
    </recommendedName>
</protein>
<evidence type="ECO:0000259" key="2">
    <source>
        <dbReference type="Pfam" id="PF25231"/>
    </source>
</evidence>
<keyword evidence="1" id="KW-0812">Transmembrane</keyword>
<dbReference type="RefSeq" id="WP_149082414.1">
    <property type="nucleotide sequence ID" value="NZ_VTAW01000023.1"/>
</dbReference>
<organism evidence="3 4">
    <name type="scientific">Natrialba swarupiae</name>
    <dbReference type="NCBI Taxonomy" id="2448032"/>
    <lineage>
        <taxon>Archaea</taxon>
        <taxon>Methanobacteriati</taxon>
        <taxon>Methanobacteriota</taxon>
        <taxon>Stenosarchaea group</taxon>
        <taxon>Halobacteria</taxon>
        <taxon>Halobacteriales</taxon>
        <taxon>Natrialbaceae</taxon>
        <taxon>Natrialba</taxon>
    </lineage>
</organism>
<proteinExistence type="predicted"/>
<dbReference type="Proteomes" id="UP000324104">
    <property type="component" value="Unassembled WGS sequence"/>
</dbReference>
<reference evidence="3 4" key="1">
    <citation type="submission" date="2019-08" db="EMBL/GenBank/DDBJ databases">
        <title>Archaea genome.</title>
        <authorList>
            <person name="Kajale S."/>
            <person name="Shouche Y."/>
            <person name="Deshpande N."/>
            <person name="Sharma A."/>
        </authorList>
    </citation>
    <scope>NUCLEOTIDE SEQUENCE [LARGE SCALE GENOMIC DNA]</scope>
    <source>
        <strain evidence="3 4">ESP3B_9</strain>
    </source>
</reference>